<evidence type="ECO:0000313" key="3">
    <source>
        <dbReference type="EMBL" id="PWS27546.1"/>
    </source>
</evidence>
<dbReference type="EMBL" id="QGNZ01000002">
    <property type="protein sequence ID" value="PWS27546.1"/>
    <property type="molecule type" value="Genomic_DNA"/>
</dbReference>
<keyword evidence="1" id="KW-0732">Signal</keyword>
<gene>
    <name evidence="3" type="ORF">DHW03_08105</name>
</gene>
<feature type="chain" id="PRO_5016316726" description="Tail specific protease domain-containing protein" evidence="1">
    <location>
        <begin position="20"/>
        <end position="471"/>
    </location>
</feature>
<keyword evidence="4" id="KW-1185">Reference proteome</keyword>
<evidence type="ECO:0000313" key="4">
    <source>
        <dbReference type="Proteomes" id="UP000245379"/>
    </source>
</evidence>
<dbReference type="GO" id="GO:0006508">
    <property type="term" value="P:proteolysis"/>
    <property type="evidence" value="ECO:0007669"/>
    <property type="project" value="InterPro"/>
</dbReference>
<name>A0A317EQF2_9SPHI</name>
<proteinExistence type="predicted"/>
<dbReference type="SUPFAM" id="SSF52096">
    <property type="entry name" value="ClpP/crotonase"/>
    <property type="match status" value="1"/>
</dbReference>
<dbReference type="Proteomes" id="UP000245379">
    <property type="component" value="Unassembled WGS sequence"/>
</dbReference>
<feature type="domain" description="Tail specific protease" evidence="2">
    <location>
        <begin position="248"/>
        <end position="453"/>
    </location>
</feature>
<dbReference type="Gene3D" id="3.90.226.10">
    <property type="entry name" value="2-enoyl-CoA Hydratase, Chain A, domain 1"/>
    <property type="match status" value="1"/>
</dbReference>
<dbReference type="GO" id="GO:0008236">
    <property type="term" value="F:serine-type peptidase activity"/>
    <property type="evidence" value="ECO:0007669"/>
    <property type="project" value="InterPro"/>
</dbReference>
<protein>
    <recommendedName>
        <fullName evidence="2">Tail specific protease domain-containing protein</fullName>
    </recommendedName>
</protein>
<dbReference type="OrthoDB" id="2327485at2"/>
<evidence type="ECO:0000259" key="2">
    <source>
        <dbReference type="Pfam" id="PF03572"/>
    </source>
</evidence>
<dbReference type="AlphaFoldDB" id="A0A317EQF2"/>
<comment type="caution">
    <text evidence="3">The sequence shown here is derived from an EMBL/GenBank/DDBJ whole genome shotgun (WGS) entry which is preliminary data.</text>
</comment>
<dbReference type="Pfam" id="PF03572">
    <property type="entry name" value="Peptidase_S41"/>
    <property type="match status" value="1"/>
</dbReference>
<reference evidence="3 4" key="1">
    <citation type="submission" date="2018-05" db="EMBL/GenBank/DDBJ databases">
        <title>Pedobacter paludis sp. nov., isolated from wetland soil.</title>
        <authorList>
            <person name="Zhang Y."/>
            <person name="Wang G."/>
        </authorList>
    </citation>
    <scope>NUCLEOTIDE SEQUENCE [LARGE SCALE GENOMIC DNA]</scope>
    <source>
        <strain evidence="3 4">KCTC22721</strain>
    </source>
</reference>
<feature type="signal peptide" evidence="1">
    <location>
        <begin position="1"/>
        <end position="19"/>
    </location>
</feature>
<dbReference type="InterPro" id="IPR029045">
    <property type="entry name" value="ClpP/crotonase-like_dom_sf"/>
</dbReference>
<dbReference type="InterPro" id="IPR005151">
    <property type="entry name" value="Tail-specific_protease"/>
</dbReference>
<accession>A0A317EQF2</accession>
<organism evidence="3 4">
    <name type="scientific">Pedobacter yonginense</name>
    <dbReference type="NCBI Taxonomy" id="651869"/>
    <lineage>
        <taxon>Bacteria</taxon>
        <taxon>Pseudomonadati</taxon>
        <taxon>Bacteroidota</taxon>
        <taxon>Sphingobacteriia</taxon>
        <taxon>Sphingobacteriales</taxon>
        <taxon>Sphingobacteriaceae</taxon>
        <taxon>Pedobacter</taxon>
    </lineage>
</organism>
<sequence>MNYFKLLIFFLTISSVVEAQNCNCSDNFHSMVDRIKNNYPGYADKITALNRSGFQKKTDSLARIASHSNPYECLSLSREWLALFKDKHVNMWIDFDAISPDSIRQFFSKEEKTSWTQNKFKLYLKYEKKYLDPIEGVWSFGVYQVGVVRDRTKKNKEFLAFVLKADSSRWMPQQVKFRLLKKDNRYRTVFFRAGDHSINYPKLKYSSDTLDFDFFGKWVRGTLKPKEIVLGNSDLSPKFRIIDPETALFTFPSFESMAYINQVDSIVKQNKSILENTKHLIIDLRDNGGGSVYVYESLMPYIYTNPILTAGGMVLATPDNIKDGYSIKYPGVSDSIQKALDETLIELKKHEGELYDLYPVDTIKFESIAKNPERVSFLINKNTASAAELFLLQAKQSTKCKIFGTASAGMVDYLEVITSKLPCDFYTLVYPAGKSIYSINNPLDNTGIKPDVELSEKIENWVDYVKTYKEK</sequence>
<evidence type="ECO:0000256" key="1">
    <source>
        <dbReference type="SAM" id="SignalP"/>
    </source>
</evidence>